<evidence type="ECO:0000256" key="2">
    <source>
        <dbReference type="ARBA" id="ARBA00022741"/>
    </source>
</evidence>
<dbReference type="EMBL" id="LNYT01000004">
    <property type="protein sequence ID" value="KTD49911.1"/>
    <property type="molecule type" value="Genomic_DNA"/>
</dbReference>
<evidence type="ECO:0000313" key="7">
    <source>
        <dbReference type="Proteomes" id="UP000054608"/>
    </source>
</evidence>
<accession>A0A0W0XYP2</accession>
<keyword evidence="7" id="KW-1185">Reference proteome</keyword>
<comment type="caution">
    <text evidence="6">The sequence shown here is derived from an EMBL/GenBank/DDBJ whole genome shotgun (WGS) entry which is preliminary data.</text>
</comment>
<dbReference type="PANTHER" id="PTHR24220:SF86">
    <property type="entry name" value="ABC TRANSPORTER ABCH.1"/>
    <property type="match status" value="1"/>
</dbReference>
<dbReference type="GO" id="GO:0022857">
    <property type="term" value="F:transmembrane transporter activity"/>
    <property type="evidence" value="ECO:0007669"/>
    <property type="project" value="TreeGrafter"/>
</dbReference>
<dbReference type="InterPro" id="IPR017911">
    <property type="entry name" value="MacB-like_ATP-bd"/>
</dbReference>
<evidence type="ECO:0000256" key="4">
    <source>
        <dbReference type="ARBA" id="ARBA00038388"/>
    </source>
</evidence>
<keyword evidence="1" id="KW-0813">Transport</keyword>
<dbReference type="InterPro" id="IPR003439">
    <property type="entry name" value="ABC_transporter-like_ATP-bd"/>
</dbReference>
<dbReference type="InterPro" id="IPR027417">
    <property type="entry name" value="P-loop_NTPase"/>
</dbReference>
<proteinExistence type="inferred from homology"/>
<dbReference type="Pfam" id="PF00005">
    <property type="entry name" value="ABC_tran"/>
    <property type="match status" value="1"/>
</dbReference>
<protein>
    <submittedName>
        <fullName evidence="6">ABC transporter ATP binding protein</fullName>
    </submittedName>
</protein>
<dbReference type="SMART" id="SM00382">
    <property type="entry name" value="AAA"/>
    <property type="match status" value="1"/>
</dbReference>
<dbReference type="InterPro" id="IPR017871">
    <property type="entry name" value="ABC_transporter-like_CS"/>
</dbReference>
<dbReference type="Proteomes" id="UP000054608">
    <property type="component" value="Unassembled WGS sequence"/>
</dbReference>
<dbReference type="SUPFAM" id="SSF52540">
    <property type="entry name" value="P-loop containing nucleoside triphosphate hydrolases"/>
    <property type="match status" value="1"/>
</dbReference>
<dbReference type="GO" id="GO:0005524">
    <property type="term" value="F:ATP binding"/>
    <property type="evidence" value="ECO:0007669"/>
    <property type="project" value="UniProtKB-KW"/>
</dbReference>
<dbReference type="OrthoDB" id="66958at2"/>
<dbReference type="RefSeq" id="WP_082651409.1">
    <property type="nucleotide sequence ID" value="NZ_CAAAIN010000008.1"/>
</dbReference>
<evidence type="ECO:0000259" key="5">
    <source>
        <dbReference type="PROSITE" id="PS50893"/>
    </source>
</evidence>
<dbReference type="Gene3D" id="3.40.50.300">
    <property type="entry name" value="P-loop containing nucleotide triphosphate hydrolases"/>
    <property type="match status" value="1"/>
</dbReference>
<dbReference type="STRING" id="458.Lrub_0353"/>
<keyword evidence="2" id="KW-0547">Nucleotide-binding</keyword>
<dbReference type="GO" id="GO:1902495">
    <property type="term" value="C:transmembrane transporter complex"/>
    <property type="evidence" value="ECO:0007669"/>
    <property type="project" value="UniProtKB-ARBA"/>
</dbReference>
<reference evidence="6 7" key="1">
    <citation type="submission" date="2015-11" db="EMBL/GenBank/DDBJ databases">
        <title>Genomic analysis of 38 Legionella species identifies large and diverse effector repertoires.</title>
        <authorList>
            <person name="Burstein D."/>
            <person name="Amaro F."/>
            <person name="Zusman T."/>
            <person name="Lifshitz Z."/>
            <person name="Cohen O."/>
            <person name="Gilbert J.A."/>
            <person name="Pupko T."/>
            <person name="Shuman H.A."/>
            <person name="Segal G."/>
        </authorList>
    </citation>
    <scope>NUCLEOTIDE SEQUENCE [LARGE SCALE GENOMIC DNA]</scope>
    <source>
        <strain evidence="6 7">WA-270A-C2</strain>
    </source>
</reference>
<dbReference type="PROSITE" id="PS00211">
    <property type="entry name" value="ABC_TRANSPORTER_1"/>
    <property type="match status" value="1"/>
</dbReference>
<dbReference type="InterPro" id="IPR003593">
    <property type="entry name" value="AAA+_ATPase"/>
</dbReference>
<dbReference type="GO" id="GO:0005886">
    <property type="term" value="C:plasma membrane"/>
    <property type="evidence" value="ECO:0007669"/>
    <property type="project" value="TreeGrafter"/>
</dbReference>
<evidence type="ECO:0000256" key="1">
    <source>
        <dbReference type="ARBA" id="ARBA00022448"/>
    </source>
</evidence>
<dbReference type="InterPro" id="IPR015854">
    <property type="entry name" value="ABC_transpr_LolD-like"/>
</dbReference>
<dbReference type="FunFam" id="3.40.50.300:FF:000032">
    <property type="entry name" value="Export ABC transporter ATP-binding protein"/>
    <property type="match status" value="1"/>
</dbReference>
<dbReference type="AlphaFoldDB" id="A0A0W0XYP2"/>
<comment type="similarity">
    <text evidence="4">Belongs to the ABC transporter superfamily. Macrolide exporter (TC 3.A.1.122) family.</text>
</comment>
<gene>
    <name evidence="6" type="ORF">Lrub_0353</name>
</gene>
<name>A0A0W0XYP2_9GAMM</name>
<dbReference type="CDD" id="cd03255">
    <property type="entry name" value="ABC_MJ0796_LolCDE_FtsE"/>
    <property type="match status" value="1"/>
</dbReference>
<feature type="domain" description="ABC transporter" evidence="5">
    <location>
        <begin position="8"/>
        <end position="232"/>
    </location>
</feature>
<sequence length="232" mass="25521">MSQQQPVLQAVALNKVLHLKPQPVQLVRGVDLAIYPGEFATITGPSGSGKSSLLFLLGLLDKPTSGTLMIDNQITNQMNSEQLAQLRLEKIGFVFQFHFLIQEFTAIENVLLPMRRLNRYGDSAAYDRAKSLLAHFGLEKKINRRPNELSGGERQRVAIARALANNPAIIIADEPTGNLDSTNAEIVINLLMTLAHEEQKAVLVVTHNLDYARTADKDIKLMDGAIRDASGV</sequence>
<evidence type="ECO:0000256" key="3">
    <source>
        <dbReference type="ARBA" id="ARBA00022840"/>
    </source>
</evidence>
<keyword evidence="3" id="KW-0067">ATP-binding</keyword>
<dbReference type="GO" id="GO:0016887">
    <property type="term" value="F:ATP hydrolysis activity"/>
    <property type="evidence" value="ECO:0007669"/>
    <property type="project" value="InterPro"/>
</dbReference>
<evidence type="ECO:0000313" key="6">
    <source>
        <dbReference type="EMBL" id="KTD49911.1"/>
    </source>
</evidence>
<organism evidence="6 7">
    <name type="scientific">Legionella rubrilucens</name>
    <dbReference type="NCBI Taxonomy" id="458"/>
    <lineage>
        <taxon>Bacteria</taxon>
        <taxon>Pseudomonadati</taxon>
        <taxon>Pseudomonadota</taxon>
        <taxon>Gammaproteobacteria</taxon>
        <taxon>Legionellales</taxon>
        <taxon>Legionellaceae</taxon>
        <taxon>Legionella</taxon>
    </lineage>
</organism>
<dbReference type="PROSITE" id="PS50893">
    <property type="entry name" value="ABC_TRANSPORTER_2"/>
    <property type="match status" value="1"/>
</dbReference>
<dbReference type="PATRIC" id="fig|458.5.peg.363"/>
<dbReference type="PANTHER" id="PTHR24220">
    <property type="entry name" value="IMPORT ATP-BINDING PROTEIN"/>
    <property type="match status" value="1"/>
</dbReference>